<protein>
    <recommendedName>
        <fullName evidence="6">Gram-positive cocci surface proteins LPxTG domain-containing protein</fullName>
    </recommendedName>
</protein>
<dbReference type="EMBL" id="JBFAUK010000016">
    <property type="protein sequence ID" value="MEV5508833.1"/>
    <property type="molecule type" value="Genomic_DNA"/>
</dbReference>
<accession>A0ABV3K1P1</accession>
<dbReference type="RefSeq" id="WP_364854252.1">
    <property type="nucleotide sequence ID" value="NZ_JBFAUK010000016.1"/>
</dbReference>
<gene>
    <name evidence="4" type="ORF">AB0L16_20690</name>
</gene>
<evidence type="ECO:0008006" key="6">
    <source>
        <dbReference type="Google" id="ProtNLM"/>
    </source>
</evidence>
<feature type="signal peptide" evidence="3">
    <location>
        <begin position="1"/>
        <end position="25"/>
    </location>
</feature>
<keyword evidence="2" id="KW-0472">Membrane</keyword>
<evidence type="ECO:0000256" key="3">
    <source>
        <dbReference type="SAM" id="SignalP"/>
    </source>
</evidence>
<reference evidence="4 5" key="1">
    <citation type="submission" date="2024-06" db="EMBL/GenBank/DDBJ databases">
        <title>The Natural Products Discovery Center: Release of the First 8490 Sequenced Strains for Exploring Actinobacteria Biosynthetic Diversity.</title>
        <authorList>
            <person name="Kalkreuter E."/>
            <person name="Kautsar S.A."/>
            <person name="Yang D."/>
            <person name="Bader C.D."/>
            <person name="Teijaro C.N."/>
            <person name="Fluegel L."/>
            <person name="Davis C.M."/>
            <person name="Simpson J.R."/>
            <person name="Lauterbach L."/>
            <person name="Steele A.D."/>
            <person name="Gui C."/>
            <person name="Meng S."/>
            <person name="Li G."/>
            <person name="Viehrig K."/>
            <person name="Ye F."/>
            <person name="Su P."/>
            <person name="Kiefer A.F."/>
            <person name="Nichols A."/>
            <person name="Cepeda A.J."/>
            <person name="Yan W."/>
            <person name="Fan B."/>
            <person name="Jiang Y."/>
            <person name="Adhikari A."/>
            <person name="Zheng C.-J."/>
            <person name="Schuster L."/>
            <person name="Cowan T.M."/>
            <person name="Smanski M.J."/>
            <person name="Chevrette M.G."/>
            <person name="De Carvalho L.P.S."/>
            <person name="Shen B."/>
        </authorList>
    </citation>
    <scope>NUCLEOTIDE SEQUENCE [LARGE SCALE GENOMIC DNA]</scope>
    <source>
        <strain evidence="4 5">NPDC052347</strain>
    </source>
</reference>
<organism evidence="4 5">
    <name type="scientific">Streptomyces orinoci</name>
    <name type="common">Streptoverticillium orinoci</name>
    <dbReference type="NCBI Taxonomy" id="67339"/>
    <lineage>
        <taxon>Bacteria</taxon>
        <taxon>Bacillati</taxon>
        <taxon>Actinomycetota</taxon>
        <taxon>Actinomycetes</taxon>
        <taxon>Kitasatosporales</taxon>
        <taxon>Streptomycetaceae</taxon>
        <taxon>Streptomyces</taxon>
    </lineage>
</organism>
<evidence type="ECO:0000313" key="5">
    <source>
        <dbReference type="Proteomes" id="UP001552594"/>
    </source>
</evidence>
<dbReference type="Proteomes" id="UP001552594">
    <property type="component" value="Unassembled WGS sequence"/>
</dbReference>
<keyword evidence="5" id="KW-1185">Reference proteome</keyword>
<feature type="region of interest" description="Disordered" evidence="1">
    <location>
        <begin position="262"/>
        <end position="302"/>
    </location>
</feature>
<keyword evidence="3" id="KW-0732">Signal</keyword>
<comment type="caution">
    <text evidence="4">The sequence shown here is derived from an EMBL/GenBank/DDBJ whole genome shotgun (WGS) entry which is preliminary data.</text>
</comment>
<evidence type="ECO:0000313" key="4">
    <source>
        <dbReference type="EMBL" id="MEV5508833.1"/>
    </source>
</evidence>
<keyword evidence="2" id="KW-0812">Transmembrane</keyword>
<feature type="chain" id="PRO_5046711295" description="Gram-positive cocci surface proteins LPxTG domain-containing protein" evidence="3">
    <location>
        <begin position="26"/>
        <end position="381"/>
    </location>
</feature>
<feature type="transmembrane region" description="Helical" evidence="2">
    <location>
        <begin position="351"/>
        <end position="373"/>
    </location>
</feature>
<keyword evidence="2" id="KW-1133">Transmembrane helix</keyword>
<name>A0ABV3K1P1_STRON</name>
<sequence length="381" mass="40051">MNRTRTVMILAATGALLLTSGVTAAADGGDNTHAQVTGGDFLRPGELVDVRVEDITGDEAEVSSPAFDHPVRLTGRPLEGIHGRVPIAMRTKPGSYPLTASVGGRVVAKARLGVTEAQRPVFHVTTPDDVIRPGEQLGISFDDLYPGETGSSFSVTSPAFPSPIRLTHDANGSDWNNPRLFEALVTVPRTAKDGTYTVTLNGPHGRAIDQKPLKIAAARPGDNDYLGKVQGPAFFGPSDSPEQARAQRTVGAGGTVQVLWHDANPDPGEEDQLTATSPAFEHPVRLKRDDSKAGDGDDPRYFAPARIRRDASQGSYPVTVISHHGRIKRTEHLQITAAPGGGDSSDSSGSAMLTTTAGVGAAAVAALGGAVLWRRRRTAGK</sequence>
<feature type="compositionally biased region" description="Basic and acidic residues" evidence="1">
    <location>
        <begin position="282"/>
        <end position="300"/>
    </location>
</feature>
<evidence type="ECO:0000256" key="2">
    <source>
        <dbReference type="SAM" id="Phobius"/>
    </source>
</evidence>
<proteinExistence type="predicted"/>
<evidence type="ECO:0000256" key="1">
    <source>
        <dbReference type="SAM" id="MobiDB-lite"/>
    </source>
</evidence>